<dbReference type="PANTHER" id="PTHR47235">
    <property type="entry name" value="BLR6548 PROTEIN"/>
    <property type="match status" value="1"/>
</dbReference>
<protein>
    <submittedName>
        <fullName evidence="5">Branched-chain amino acid transport system substrate-binding protein</fullName>
    </submittedName>
</protein>
<name>A0ABU1VGN8_9BURK</name>
<dbReference type="EMBL" id="JAVDWE010000014">
    <property type="protein sequence ID" value="MDR7096473.1"/>
    <property type="molecule type" value="Genomic_DNA"/>
</dbReference>
<comment type="similarity">
    <text evidence="1">Belongs to the leucine-binding protein family.</text>
</comment>
<evidence type="ECO:0000256" key="3">
    <source>
        <dbReference type="SAM" id="SignalP"/>
    </source>
</evidence>
<accession>A0ABU1VGN8</accession>
<dbReference type="Pfam" id="PF13458">
    <property type="entry name" value="Peripla_BP_6"/>
    <property type="match status" value="1"/>
</dbReference>
<keyword evidence="6" id="KW-1185">Reference proteome</keyword>
<dbReference type="SUPFAM" id="SSF53822">
    <property type="entry name" value="Periplasmic binding protein-like I"/>
    <property type="match status" value="1"/>
</dbReference>
<dbReference type="Proteomes" id="UP001265550">
    <property type="component" value="Unassembled WGS sequence"/>
</dbReference>
<feature type="chain" id="PRO_5046117591" evidence="3">
    <location>
        <begin position="25"/>
        <end position="418"/>
    </location>
</feature>
<dbReference type="RefSeq" id="WP_204734793.1">
    <property type="nucleotide sequence ID" value="NZ_JAVDWE010000014.1"/>
</dbReference>
<reference evidence="5 6" key="1">
    <citation type="submission" date="2023-07" db="EMBL/GenBank/DDBJ databases">
        <title>Sorghum-associated microbial communities from plants grown in Nebraska, USA.</title>
        <authorList>
            <person name="Schachtman D."/>
        </authorList>
    </citation>
    <scope>NUCLEOTIDE SEQUENCE [LARGE SCALE GENOMIC DNA]</scope>
    <source>
        <strain evidence="5 6">BE240</strain>
    </source>
</reference>
<evidence type="ECO:0000313" key="6">
    <source>
        <dbReference type="Proteomes" id="UP001265550"/>
    </source>
</evidence>
<organism evidence="5 6">
    <name type="scientific">Hydrogenophaga laconesensis</name>
    <dbReference type="NCBI Taxonomy" id="1805971"/>
    <lineage>
        <taxon>Bacteria</taxon>
        <taxon>Pseudomonadati</taxon>
        <taxon>Pseudomonadota</taxon>
        <taxon>Betaproteobacteria</taxon>
        <taxon>Burkholderiales</taxon>
        <taxon>Comamonadaceae</taxon>
        <taxon>Hydrogenophaga</taxon>
    </lineage>
</organism>
<sequence length="418" mass="46154">MKIKQLSILAGLGLALAGLQSAQAQAPAQPLKFALCYDLSKSYGFVTPQIAQAANDYAKILNQKGGIEGHPIEILVQDHGNEPQRGIECYEKMKREGAVAFDFLSTPVSRAVLPRAMADGNVMVQSFVGRGDAVDGDVFKWIFPIGPTYWGQMANNIHYIKTKSNNNLKGVKISFIYPDYPFGQEPIGVLKTLAAKEDFDLQLVPNPMPGNDQAAAWSQIRRNNPDWVISWNLAGMHVVASREMKRNGIPMDKYISVNWLNEVDLANIGLENAKGLKRGTNVTGGQSHPLMQQIIKDLYEKNKGSGDRKHLNDVYYNTGLAIYASVFEGARLAIKQSGWPLNPDKMKRGLESLKNFDAEGLIAPVTVTAKDHGGGGKTRIDMWDGAKWVPQTDWFSAYDDVVQDIVKKESGEFAKNKQ</sequence>
<evidence type="ECO:0000256" key="2">
    <source>
        <dbReference type="ARBA" id="ARBA00022729"/>
    </source>
</evidence>
<feature type="domain" description="Leucine-binding protein" evidence="4">
    <location>
        <begin position="30"/>
        <end position="380"/>
    </location>
</feature>
<comment type="caution">
    <text evidence="5">The sequence shown here is derived from an EMBL/GenBank/DDBJ whole genome shotgun (WGS) entry which is preliminary data.</text>
</comment>
<feature type="signal peptide" evidence="3">
    <location>
        <begin position="1"/>
        <end position="24"/>
    </location>
</feature>
<evidence type="ECO:0000259" key="4">
    <source>
        <dbReference type="Pfam" id="PF13458"/>
    </source>
</evidence>
<dbReference type="InterPro" id="IPR028082">
    <property type="entry name" value="Peripla_BP_I"/>
</dbReference>
<proteinExistence type="inferred from homology"/>
<dbReference type="InterPro" id="IPR028081">
    <property type="entry name" value="Leu-bd"/>
</dbReference>
<evidence type="ECO:0000313" key="5">
    <source>
        <dbReference type="EMBL" id="MDR7096473.1"/>
    </source>
</evidence>
<keyword evidence="2 3" id="KW-0732">Signal</keyword>
<evidence type="ECO:0000256" key="1">
    <source>
        <dbReference type="ARBA" id="ARBA00010062"/>
    </source>
</evidence>
<dbReference type="Gene3D" id="3.40.50.2300">
    <property type="match status" value="2"/>
</dbReference>
<dbReference type="PANTHER" id="PTHR47235:SF1">
    <property type="entry name" value="BLR6548 PROTEIN"/>
    <property type="match status" value="1"/>
</dbReference>
<gene>
    <name evidence="5" type="ORF">J2X09_004230</name>
</gene>
<dbReference type="CDD" id="cd06334">
    <property type="entry name" value="PBP1_ABC_ligand_binding-like"/>
    <property type="match status" value="1"/>
</dbReference>